<evidence type="ECO:0000313" key="1">
    <source>
        <dbReference type="EMBL" id="GBN03916.1"/>
    </source>
</evidence>
<proteinExistence type="predicted"/>
<protein>
    <submittedName>
        <fullName evidence="1">Uncharacterized protein</fullName>
    </submittedName>
</protein>
<reference evidence="1 2" key="1">
    <citation type="journal article" date="2019" name="Sci. Rep.">
        <title>Orb-weaving spider Araneus ventricosus genome elucidates the spidroin gene catalogue.</title>
        <authorList>
            <person name="Kono N."/>
            <person name="Nakamura H."/>
            <person name="Ohtoshi R."/>
            <person name="Moran D.A.P."/>
            <person name="Shinohara A."/>
            <person name="Yoshida Y."/>
            <person name="Fujiwara M."/>
            <person name="Mori M."/>
            <person name="Tomita M."/>
            <person name="Arakawa K."/>
        </authorList>
    </citation>
    <scope>NUCLEOTIDE SEQUENCE [LARGE SCALE GENOMIC DNA]</scope>
</reference>
<dbReference type="EMBL" id="BGPR01004840">
    <property type="protein sequence ID" value="GBN03916.1"/>
    <property type="molecule type" value="Genomic_DNA"/>
</dbReference>
<keyword evidence="2" id="KW-1185">Reference proteome</keyword>
<sequence>MKTCLGTGREKESPSQEYRQYMNEDETEREKNRILRILKDDQRLIDVATEICSENSKLRTSFVPDMNCFKEIFDKNDKDQICMNYTTNALNYLRSRVDRLRLERNDEYNNVCLCLRVLLDMNCFVEQFDRECSSLAKDTVLEIIEKAGSLYYQCPVSSRLDILELLDDLKLVTRKNIFVRQLLETDSFF</sequence>
<name>A0A4Y2KRG8_ARAVE</name>
<dbReference type="Proteomes" id="UP000499080">
    <property type="component" value="Unassembled WGS sequence"/>
</dbReference>
<comment type="caution">
    <text evidence="1">The sequence shown here is derived from an EMBL/GenBank/DDBJ whole genome shotgun (WGS) entry which is preliminary data.</text>
</comment>
<dbReference type="AlphaFoldDB" id="A0A4Y2KRG8"/>
<accession>A0A4Y2KRG8</accession>
<organism evidence="1 2">
    <name type="scientific">Araneus ventricosus</name>
    <name type="common">Orbweaver spider</name>
    <name type="synonym">Epeira ventricosa</name>
    <dbReference type="NCBI Taxonomy" id="182803"/>
    <lineage>
        <taxon>Eukaryota</taxon>
        <taxon>Metazoa</taxon>
        <taxon>Ecdysozoa</taxon>
        <taxon>Arthropoda</taxon>
        <taxon>Chelicerata</taxon>
        <taxon>Arachnida</taxon>
        <taxon>Araneae</taxon>
        <taxon>Araneomorphae</taxon>
        <taxon>Entelegynae</taxon>
        <taxon>Araneoidea</taxon>
        <taxon>Araneidae</taxon>
        <taxon>Araneus</taxon>
    </lineage>
</organism>
<evidence type="ECO:0000313" key="2">
    <source>
        <dbReference type="Proteomes" id="UP000499080"/>
    </source>
</evidence>
<gene>
    <name evidence="1" type="ORF">AVEN_137989_1</name>
</gene>